<sequence>MGLFDLFKKKENLLKKKITVILTLQVSKQDINISEFAGFKIVSCHDILQKFNYRSSIESHEKKLEYISEEIIHSKNNILICDLKVSITSFDTLTEMLKPHQLTINKILVPNESKRNKKLAEGQEAYRNHSRWLHFYPGEIEDIYREFEAKIKSLKTRYENTETEILEI</sequence>
<accession>A0A3D9CAF7</accession>
<dbReference type="Proteomes" id="UP000256686">
    <property type="component" value="Unassembled WGS sequence"/>
</dbReference>
<protein>
    <submittedName>
        <fullName evidence="1">Uncharacterized protein</fullName>
    </submittedName>
</protein>
<dbReference type="EMBL" id="QNVT01000006">
    <property type="protein sequence ID" value="REC62860.1"/>
    <property type="molecule type" value="Genomic_DNA"/>
</dbReference>
<comment type="caution">
    <text evidence="1">The sequence shown here is derived from an EMBL/GenBank/DDBJ whole genome shotgun (WGS) entry which is preliminary data.</text>
</comment>
<evidence type="ECO:0000313" key="2">
    <source>
        <dbReference type="Proteomes" id="UP000256686"/>
    </source>
</evidence>
<organism evidence="1 2">
    <name type="scientific">Chryseobacterium pennae</name>
    <dbReference type="NCBI Taxonomy" id="2258962"/>
    <lineage>
        <taxon>Bacteria</taxon>
        <taxon>Pseudomonadati</taxon>
        <taxon>Bacteroidota</taxon>
        <taxon>Flavobacteriia</taxon>
        <taxon>Flavobacteriales</taxon>
        <taxon>Weeksellaceae</taxon>
        <taxon>Chryseobacterium group</taxon>
        <taxon>Chryseobacterium</taxon>
    </lineage>
</organism>
<name>A0A3D9CAF7_9FLAO</name>
<proteinExistence type="predicted"/>
<dbReference type="AlphaFoldDB" id="A0A3D9CAF7"/>
<evidence type="ECO:0000313" key="1">
    <source>
        <dbReference type="EMBL" id="REC62860.1"/>
    </source>
</evidence>
<gene>
    <name evidence="1" type="ORF">DRF65_08540</name>
</gene>
<reference evidence="2" key="1">
    <citation type="submission" date="2018-06" db="EMBL/GenBank/DDBJ databases">
        <authorList>
            <person name="Lum Nde A."/>
            <person name="Hugo C."/>
        </authorList>
    </citation>
    <scope>NUCLEOTIDE SEQUENCE [LARGE SCALE GENOMIC DNA]</scope>
    <source>
        <strain evidence="2">1_F178</strain>
    </source>
</reference>
<keyword evidence="2" id="KW-1185">Reference proteome</keyword>